<dbReference type="Pfam" id="PF08320">
    <property type="entry name" value="PIG-X"/>
    <property type="match status" value="1"/>
</dbReference>
<evidence type="ECO:0000256" key="5">
    <source>
        <dbReference type="ARBA" id="ARBA00022692"/>
    </source>
</evidence>
<keyword evidence="5 10" id="KW-0812">Transmembrane</keyword>
<evidence type="ECO:0000256" key="9">
    <source>
        <dbReference type="ARBA" id="ARBA00023180"/>
    </source>
</evidence>
<comment type="pathway">
    <text evidence="2 10">Glycolipid biosynthesis; glycosylphosphatidylinositol-anchor biosynthesis.</text>
</comment>
<dbReference type="GO" id="GO:0006506">
    <property type="term" value="P:GPI anchor biosynthetic process"/>
    <property type="evidence" value="ECO:0007669"/>
    <property type="project" value="UniProtKB-KW"/>
</dbReference>
<dbReference type="OrthoDB" id="5546453at2759"/>
<dbReference type="PANTHER" id="PTHR28650:SF1">
    <property type="entry name" value="PHOSPHATIDYLINOSITOL-GLYCAN BIOSYNTHESIS CLASS X PROTEIN"/>
    <property type="match status" value="1"/>
</dbReference>
<evidence type="ECO:0000313" key="11">
    <source>
        <dbReference type="EMBL" id="KAG0145612.1"/>
    </source>
</evidence>
<gene>
    <name evidence="11" type="ORF">CROQUDRAFT_658405</name>
</gene>
<evidence type="ECO:0000256" key="2">
    <source>
        <dbReference type="ARBA" id="ARBA00004687"/>
    </source>
</evidence>
<keyword evidence="4 10" id="KW-0337">GPI-anchor biosynthesis</keyword>
<dbReference type="PANTHER" id="PTHR28650">
    <property type="entry name" value="PHOSPHATIDYLINOSITOL-GLYCAN BIOSYNTHESIS CLASS X PROTEIN"/>
    <property type="match status" value="1"/>
</dbReference>
<evidence type="ECO:0000256" key="4">
    <source>
        <dbReference type="ARBA" id="ARBA00022502"/>
    </source>
</evidence>
<keyword evidence="8 10" id="KW-0472">Membrane</keyword>
<evidence type="ECO:0000256" key="3">
    <source>
        <dbReference type="ARBA" id="ARBA00010345"/>
    </source>
</evidence>
<name>A0A9P6TAV3_9BASI</name>
<protein>
    <recommendedName>
        <fullName evidence="10">Protein PBN1</fullName>
    </recommendedName>
</protein>
<dbReference type="InterPro" id="IPR013233">
    <property type="entry name" value="PIG-X/PBN1"/>
</dbReference>
<evidence type="ECO:0000256" key="8">
    <source>
        <dbReference type="ARBA" id="ARBA00023136"/>
    </source>
</evidence>
<comment type="function">
    <text evidence="10">Required for proper folding and/or the stability of a subset of proteins in the endoplasmic reticulum. Component of glycosylphosphatidylinositol-mannosyltransferase 1 which transfers the first of the 4 mannoses in the GPI-anchor precursors during GPI-anchor biosynthesis. Probably acts by stabilizing the mannosyltransferase GPI14.</text>
</comment>
<evidence type="ECO:0000256" key="7">
    <source>
        <dbReference type="ARBA" id="ARBA00022989"/>
    </source>
</evidence>
<keyword evidence="6 10" id="KW-0256">Endoplasmic reticulum</keyword>
<keyword evidence="12" id="KW-1185">Reference proteome</keyword>
<feature type="transmembrane region" description="Helical" evidence="10">
    <location>
        <begin position="196"/>
        <end position="219"/>
    </location>
</feature>
<evidence type="ECO:0000256" key="10">
    <source>
        <dbReference type="RuleBase" id="RU366056"/>
    </source>
</evidence>
<dbReference type="EMBL" id="MU167273">
    <property type="protein sequence ID" value="KAG0145612.1"/>
    <property type="molecule type" value="Genomic_DNA"/>
</dbReference>
<dbReference type="SMART" id="SM00780">
    <property type="entry name" value="PIG-X"/>
    <property type="match status" value="1"/>
</dbReference>
<proteinExistence type="inferred from homology"/>
<evidence type="ECO:0000256" key="6">
    <source>
        <dbReference type="ARBA" id="ARBA00022824"/>
    </source>
</evidence>
<reference evidence="11" key="1">
    <citation type="submission" date="2013-11" db="EMBL/GenBank/DDBJ databases">
        <title>Genome sequence of the fusiform rust pathogen reveals effectors for host alternation and coevolution with pine.</title>
        <authorList>
            <consortium name="DOE Joint Genome Institute"/>
            <person name="Smith K."/>
            <person name="Pendleton A."/>
            <person name="Kubisiak T."/>
            <person name="Anderson C."/>
            <person name="Salamov A."/>
            <person name="Aerts A."/>
            <person name="Riley R."/>
            <person name="Clum A."/>
            <person name="Lindquist E."/>
            <person name="Ence D."/>
            <person name="Campbell M."/>
            <person name="Kronenberg Z."/>
            <person name="Feau N."/>
            <person name="Dhillon B."/>
            <person name="Hamelin R."/>
            <person name="Burleigh J."/>
            <person name="Smith J."/>
            <person name="Yandell M."/>
            <person name="Nelson C."/>
            <person name="Grigoriev I."/>
            <person name="Davis J."/>
        </authorList>
    </citation>
    <scope>NUCLEOTIDE SEQUENCE</scope>
    <source>
        <strain evidence="11">G11</strain>
    </source>
</reference>
<keyword evidence="7 10" id="KW-1133">Transmembrane helix</keyword>
<evidence type="ECO:0000256" key="1">
    <source>
        <dbReference type="ARBA" id="ARBA00004389"/>
    </source>
</evidence>
<organism evidence="11 12">
    <name type="scientific">Cronartium quercuum f. sp. fusiforme G11</name>
    <dbReference type="NCBI Taxonomy" id="708437"/>
    <lineage>
        <taxon>Eukaryota</taxon>
        <taxon>Fungi</taxon>
        <taxon>Dikarya</taxon>
        <taxon>Basidiomycota</taxon>
        <taxon>Pucciniomycotina</taxon>
        <taxon>Pucciniomycetes</taxon>
        <taxon>Pucciniales</taxon>
        <taxon>Coleosporiaceae</taxon>
        <taxon>Cronartium</taxon>
    </lineage>
</organism>
<dbReference type="AlphaFoldDB" id="A0A9P6TAV3"/>
<dbReference type="GO" id="GO:0005789">
    <property type="term" value="C:endoplasmic reticulum membrane"/>
    <property type="evidence" value="ECO:0007669"/>
    <property type="project" value="UniProtKB-SubCell"/>
</dbReference>
<comment type="caution">
    <text evidence="11">The sequence shown here is derived from an EMBL/GenBank/DDBJ whole genome shotgun (WGS) entry which is preliminary data.</text>
</comment>
<accession>A0A9P6TAV3</accession>
<sequence length="231" mass="25770">MTKAGTKFELISSLLPSPGLHPRFNLTVSISTDEDFNELAPSPCLVSVLFEHIPPSLFIDRFQLQTLSIDGHLEQMKGFNPTITDTFTMAHPFTWGSRDIEAPVSFAYPSGLLIPLPRFTYAARQISNVAVELEIPFHLRYLNPHLSSSRESLKISLPGPTLVWSCNTSAPLESRPIITSSIPINILGPTGIQTDLLIVEFITSVIVWVAFVWIFYNIAFQSRNSVLKKTQ</sequence>
<keyword evidence="9" id="KW-0325">Glycoprotein</keyword>
<dbReference type="InterPro" id="IPR040039">
    <property type="entry name" value="PIGX"/>
</dbReference>
<comment type="subcellular location">
    <subcellularLocation>
        <location evidence="1 10">Endoplasmic reticulum membrane</location>
        <topology evidence="1 10">Single-pass membrane protein</topology>
    </subcellularLocation>
</comment>
<comment type="similarity">
    <text evidence="3 10">Belongs to the PIGX family.</text>
</comment>
<evidence type="ECO:0000313" key="12">
    <source>
        <dbReference type="Proteomes" id="UP000886653"/>
    </source>
</evidence>
<dbReference type="Proteomes" id="UP000886653">
    <property type="component" value="Unassembled WGS sequence"/>
</dbReference>